<protein>
    <submittedName>
        <fullName evidence="2">DUF6851 domain-containing protein</fullName>
    </submittedName>
</protein>
<dbReference type="RefSeq" id="WP_379775444.1">
    <property type="nucleotide sequence ID" value="NZ_JBHSMZ010000022.1"/>
</dbReference>
<dbReference type="InterPro" id="IPR049283">
    <property type="entry name" value="DUF6851"/>
</dbReference>
<dbReference type="InterPro" id="IPR036938">
    <property type="entry name" value="PAP2/HPO_sf"/>
</dbReference>
<dbReference type="InterPro" id="IPR052559">
    <property type="entry name" value="V-haloperoxidase"/>
</dbReference>
<feature type="domain" description="DUF6851" evidence="1">
    <location>
        <begin position="52"/>
        <end position="155"/>
    </location>
</feature>
<dbReference type="SUPFAM" id="SSF48317">
    <property type="entry name" value="Acid phosphatase/Vanadium-dependent haloperoxidase"/>
    <property type="match status" value="1"/>
</dbReference>
<evidence type="ECO:0000313" key="3">
    <source>
        <dbReference type="Proteomes" id="UP001596086"/>
    </source>
</evidence>
<organism evidence="2 3">
    <name type="scientific">Massilia aerilata</name>
    <dbReference type="NCBI Taxonomy" id="453817"/>
    <lineage>
        <taxon>Bacteria</taxon>
        <taxon>Pseudomonadati</taxon>
        <taxon>Pseudomonadota</taxon>
        <taxon>Betaproteobacteria</taxon>
        <taxon>Burkholderiales</taxon>
        <taxon>Oxalobacteraceae</taxon>
        <taxon>Telluria group</taxon>
        <taxon>Massilia</taxon>
    </lineage>
</organism>
<reference evidence="3" key="1">
    <citation type="journal article" date="2019" name="Int. J. Syst. Evol. Microbiol.">
        <title>The Global Catalogue of Microorganisms (GCM) 10K type strain sequencing project: providing services to taxonomists for standard genome sequencing and annotation.</title>
        <authorList>
            <consortium name="The Broad Institute Genomics Platform"/>
            <consortium name="The Broad Institute Genome Sequencing Center for Infectious Disease"/>
            <person name="Wu L."/>
            <person name="Ma J."/>
        </authorList>
    </citation>
    <scope>NUCLEOTIDE SEQUENCE [LARGE SCALE GENOMIC DNA]</scope>
    <source>
        <strain evidence="3">CGMCC 4.5798</strain>
    </source>
</reference>
<comment type="caution">
    <text evidence="2">The sequence shown here is derived from an EMBL/GenBank/DDBJ whole genome shotgun (WGS) entry which is preliminary data.</text>
</comment>
<name>A0ABW0S4I9_9BURK</name>
<sequence>MRRENFLKLESVGEDAAAGMAGTVLGWNRLALQAVRKAQPGPAPAARTLAALHTCMYNAWAAYDDLARQTAHGVAVRLPAAERRADSRAAAMSHAAWRVLGDLFPAQQAAFDARMAGLGLDPTAGGGPLSPAGIGRGQAAAMRAFCRREGAGWSGALVGNAGLEAPQDLPPVIEPAPGRWFLPAHLLSEHEGYSDDQDVRLFFALANALAEAGTLAIQGGLGAAASEVIRRFTGDSRFGVAGSAGQELGRKAGARAFEGARRYWEGRL</sequence>
<dbReference type="Pfam" id="PF21167">
    <property type="entry name" value="DUF6851"/>
    <property type="match status" value="1"/>
</dbReference>
<proteinExistence type="predicted"/>
<keyword evidence="3" id="KW-1185">Reference proteome</keyword>
<dbReference type="PANTHER" id="PTHR34599">
    <property type="entry name" value="PEROXIDASE-RELATED"/>
    <property type="match status" value="1"/>
</dbReference>
<accession>A0ABW0S4I9</accession>
<dbReference type="EMBL" id="JBHSMZ010000022">
    <property type="protein sequence ID" value="MFC5551402.1"/>
    <property type="molecule type" value="Genomic_DNA"/>
</dbReference>
<dbReference type="Gene3D" id="1.20.144.10">
    <property type="entry name" value="Phosphatidic acid phosphatase type 2/haloperoxidase"/>
    <property type="match status" value="1"/>
</dbReference>
<gene>
    <name evidence="2" type="ORF">ACFPO9_23030</name>
</gene>
<evidence type="ECO:0000313" key="2">
    <source>
        <dbReference type="EMBL" id="MFC5551402.1"/>
    </source>
</evidence>
<dbReference type="PANTHER" id="PTHR34599:SF2">
    <property type="entry name" value="TRAF-TYPE DOMAIN-CONTAINING PROTEIN"/>
    <property type="match status" value="1"/>
</dbReference>
<evidence type="ECO:0000259" key="1">
    <source>
        <dbReference type="Pfam" id="PF21167"/>
    </source>
</evidence>
<dbReference type="Proteomes" id="UP001596086">
    <property type="component" value="Unassembled WGS sequence"/>
</dbReference>